<accession>A0ABU9JUK4</accession>
<keyword evidence="3" id="KW-0312">Gluconeogenesis</keyword>
<dbReference type="InterPro" id="IPR035990">
    <property type="entry name" value="TIM_sf"/>
</dbReference>
<dbReference type="Gene3D" id="3.20.20.70">
    <property type="entry name" value="Aldolase class I"/>
    <property type="match status" value="1"/>
</dbReference>
<dbReference type="Proteomes" id="UP001459714">
    <property type="component" value="Unassembled WGS sequence"/>
</dbReference>
<dbReference type="EC" id="5.3.1.1" evidence="3"/>
<dbReference type="InterPro" id="IPR013785">
    <property type="entry name" value="Aldolase_TIM"/>
</dbReference>
<evidence type="ECO:0000313" key="4">
    <source>
        <dbReference type="EMBL" id="MEL3956104.1"/>
    </source>
</evidence>
<keyword evidence="5" id="KW-1185">Reference proteome</keyword>
<evidence type="ECO:0000256" key="2">
    <source>
        <dbReference type="ARBA" id="ARBA00023235"/>
    </source>
</evidence>
<evidence type="ECO:0000256" key="1">
    <source>
        <dbReference type="ARBA" id="ARBA00007422"/>
    </source>
</evidence>
<dbReference type="PROSITE" id="PS51440">
    <property type="entry name" value="TIM_2"/>
    <property type="match status" value="1"/>
</dbReference>
<keyword evidence="3" id="KW-0963">Cytoplasm</keyword>
<dbReference type="RefSeq" id="WP_342019623.1">
    <property type="nucleotide sequence ID" value="NZ_JBBYAK010000001.1"/>
</dbReference>
<dbReference type="PANTHER" id="PTHR21139:SF42">
    <property type="entry name" value="TRIOSEPHOSPHATE ISOMERASE"/>
    <property type="match status" value="1"/>
</dbReference>
<sequence length="256" mass="28929">MRKPIVGISYKTYINSIQETFKMLDQIVRLTGTEKKIEQVIFPSIGTLYPAAQVLKGSNIALGAQNISPEKNGPFTGELSIESVKEIGGRYVEIGHAERKTIFKESQEMINKKTRLTLEEGLFPFLCIGEEEQENNEDLLYNTFNFQILSALNGIHIELIKNVIIAYEPFWAIGKSFAADPEYIHKSHDIIRNVLADLYGKEISKQIRIIYGGSVSKVSTPFIINNNNVDGLFIGRFGHNPKNYNEILRIVMSIKC</sequence>
<keyword evidence="3" id="KW-0324">Glycolysis</keyword>
<dbReference type="CDD" id="cd00311">
    <property type="entry name" value="TIM"/>
    <property type="match status" value="1"/>
</dbReference>
<comment type="pathway">
    <text evidence="3">Carbohydrate degradation; glycolysis; D-glyceraldehyde 3-phosphate from glycerone phosphate: step 1/1.</text>
</comment>
<keyword evidence="2 3" id="KW-0413">Isomerase</keyword>
<proteinExistence type="inferred from homology"/>
<evidence type="ECO:0000256" key="3">
    <source>
        <dbReference type="RuleBase" id="RU363013"/>
    </source>
</evidence>
<evidence type="ECO:0000313" key="5">
    <source>
        <dbReference type="Proteomes" id="UP001459714"/>
    </source>
</evidence>
<comment type="subunit">
    <text evidence="3">Homodimer.</text>
</comment>
<comment type="similarity">
    <text evidence="1 3">Belongs to the triosephosphate isomerase family.</text>
</comment>
<comment type="caution">
    <text evidence="4">The sequence shown here is derived from an EMBL/GenBank/DDBJ whole genome shotgun (WGS) entry which is preliminary data.</text>
</comment>
<organism evidence="4 5">
    <name type="scientific">Caldifermentibacillus hisashii</name>
    <dbReference type="NCBI Taxonomy" id="996558"/>
    <lineage>
        <taxon>Bacteria</taxon>
        <taxon>Bacillati</taxon>
        <taxon>Bacillota</taxon>
        <taxon>Bacilli</taxon>
        <taxon>Bacillales</taxon>
        <taxon>Bacillaceae</taxon>
        <taxon>Caldifermentibacillus</taxon>
    </lineage>
</organism>
<dbReference type="InterPro" id="IPR000652">
    <property type="entry name" value="Triosephosphate_isomerase"/>
</dbReference>
<gene>
    <name evidence="4" type="ORF">NST17_02545</name>
</gene>
<reference evidence="4 5" key="1">
    <citation type="submission" date="2024-03" db="EMBL/GenBank/DDBJ databases">
        <title>Bacilli Hybrid Assemblies.</title>
        <authorList>
            <person name="Kovac J."/>
        </authorList>
    </citation>
    <scope>NUCLEOTIDE SEQUENCE [LARGE SCALE GENOMIC DNA]</scope>
    <source>
        <strain evidence="4 5">FSL M8-0022</strain>
    </source>
</reference>
<dbReference type="EMBL" id="JBBYAK010000001">
    <property type="protein sequence ID" value="MEL3956104.1"/>
    <property type="molecule type" value="Genomic_DNA"/>
</dbReference>
<dbReference type="GO" id="GO:0016853">
    <property type="term" value="F:isomerase activity"/>
    <property type="evidence" value="ECO:0007669"/>
    <property type="project" value="UniProtKB-KW"/>
</dbReference>
<comment type="catalytic activity">
    <reaction evidence="3">
        <text>D-glyceraldehyde 3-phosphate = dihydroxyacetone phosphate</text>
        <dbReference type="Rhea" id="RHEA:18585"/>
        <dbReference type="ChEBI" id="CHEBI:57642"/>
        <dbReference type="ChEBI" id="CHEBI:59776"/>
        <dbReference type="EC" id="5.3.1.1"/>
    </reaction>
</comment>
<comment type="subcellular location">
    <subcellularLocation>
        <location evidence="3">Cytoplasm</location>
    </subcellularLocation>
</comment>
<dbReference type="Pfam" id="PF00121">
    <property type="entry name" value="TIM"/>
    <property type="match status" value="1"/>
</dbReference>
<protein>
    <recommendedName>
        <fullName evidence="3">Triosephosphate isomerase</fullName>
        <ecNumber evidence="3">5.3.1.1</ecNumber>
    </recommendedName>
</protein>
<comment type="pathway">
    <text evidence="3">Carbohydrate biosynthesis; gluconeogenesis.</text>
</comment>
<dbReference type="PANTHER" id="PTHR21139">
    <property type="entry name" value="TRIOSEPHOSPHATE ISOMERASE"/>
    <property type="match status" value="1"/>
</dbReference>
<dbReference type="SUPFAM" id="SSF51351">
    <property type="entry name" value="Triosephosphate isomerase (TIM)"/>
    <property type="match status" value="1"/>
</dbReference>
<name>A0ABU9JUK4_9BACI</name>